<dbReference type="Proteomes" id="UP000811545">
    <property type="component" value="Unassembled WGS sequence"/>
</dbReference>
<comment type="caution">
    <text evidence="1">The sequence shown here is derived from an EMBL/GenBank/DDBJ whole genome shotgun (WGS) entry which is preliminary data.</text>
</comment>
<sequence>MRSENDVIMEQKNHGIIYSIRNPGKERSKVHDPFWKVLL</sequence>
<protein>
    <submittedName>
        <fullName evidence="1">Uncharacterized protein</fullName>
    </submittedName>
</protein>
<name>A0A9E2BJ60_PSYF1</name>
<dbReference type="AlphaFoldDB" id="A0A9E2BJ60"/>
<dbReference type="EMBL" id="QLTW01000229">
    <property type="protein sequence ID" value="MBT9145926.1"/>
    <property type="molecule type" value="Genomic_DNA"/>
</dbReference>
<accession>A0A9E2BJ60</accession>
<reference evidence="1 2" key="1">
    <citation type="journal article" date="2021" name="bioRxiv">
        <title>Unique metabolic strategies in Hadean analogues reveal hints for primordial physiology.</title>
        <authorList>
            <person name="Nobu M.K."/>
            <person name="Nakai R."/>
            <person name="Tamazawa S."/>
            <person name="Mori H."/>
            <person name="Toyoda A."/>
            <person name="Ijiri A."/>
            <person name="Suzuki S."/>
            <person name="Kurokawa K."/>
            <person name="Kamagata Y."/>
            <person name="Tamaki H."/>
        </authorList>
    </citation>
    <scope>NUCLEOTIDE SEQUENCE [LARGE SCALE GENOMIC DNA]</scope>
    <source>
        <strain evidence="1">BS525</strain>
    </source>
</reference>
<organism evidence="1 2">
    <name type="scientific">Psychracetigena formicireducens</name>
    <dbReference type="NCBI Taxonomy" id="2986056"/>
    <lineage>
        <taxon>Bacteria</taxon>
        <taxon>Bacillati</taxon>
        <taxon>Candidatus Lithacetigenota</taxon>
        <taxon>Candidatus Psychracetigena</taxon>
    </lineage>
</organism>
<evidence type="ECO:0000313" key="2">
    <source>
        <dbReference type="Proteomes" id="UP000811545"/>
    </source>
</evidence>
<evidence type="ECO:0000313" key="1">
    <source>
        <dbReference type="EMBL" id="MBT9145926.1"/>
    </source>
</evidence>
<proteinExistence type="predicted"/>
<gene>
    <name evidence="1" type="ORF">DDT42_01804</name>
</gene>